<feature type="compositionally biased region" description="Basic and acidic residues" evidence="1">
    <location>
        <begin position="392"/>
        <end position="403"/>
    </location>
</feature>
<dbReference type="ExpressionAtlas" id="N1R006">
    <property type="expression patterns" value="baseline"/>
</dbReference>
<proteinExistence type="predicted"/>
<dbReference type="InterPro" id="IPR007658">
    <property type="entry name" value="DUF594"/>
</dbReference>
<evidence type="ECO:0000259" key="2">
    <source>
        <dbReference type="Pfam" id="PF13968"/>
    </source>
</evidence>
<evidence type="ECO:0000256" key="1">
    <source>
        <dbReference type="SAM" id="MobiDB-lite"/>
    </source>
</evidence>
<dbReference type="EnsemblPlants" id="EMT18408">
    <property type="protein sequence ID" value="EMT18408"/>
    <property type="gene ID" value="F775_00977"/>
</dbReference>
<dbReference type="Pfam" id="PF13968">
    <property type="entry name" value="DUF4220"/>
    <property type="match status" value="1"/>
</dbReference>
<dbReference type="PANTHER" id="PTHR31325">
    <property type="entry name" value="OS01G0798800 PROTEIN-RELATED"/>
    <property type="match status" value="1"/>
</dbReference>
<dbReference type="AlphaFoldDB" id="N1R006"/>
<reference evidence="3" key="1">
    <citation type="submission" date="2015-06" db="UniProtKB">
        <authorList>
            <consortium name="EnsemblPlants"/>
        </authorList>
    </citation>
    <scope>IDENTIFICATION</scope>
</reference>
<dbReference type="Pfam" id="PF04578">
    <property type="entry name" value="DUF594"/>
    <property type="match status" value="1"/>
</dbReference>
<dbReference type="InterPro" id="IPR025315">
    <property type="entry name" value="DUF4220"/>
</dbReference>
<accession>N1R006</accession>
<sequence>MSYGNGIYTITLVSQVTVALYVFCKWWSGEERLLQAAVLLFIIGIIKSAQKPWGLRNASFNYMLDSTVVAPRREGRVASCWRWCISYGEDFRSPRGAVRSIWMMLKRGAEKEEAAQEEEAQHKRLWLPDMEQHDLPVQPPVLQSQEEAHHSDEAGYLLLSLRVPEAPQIIQLFRSHVTYGWTEFIHEHDLPVQPPVLQSQEEAHHSDEAGYLLLSLRVYMPTSIDLCFHHGSTTPHGQECAAKSRVMSNYMVYLLFNHPEMLMPGTRSGLVTAASDDIGLLLLREYQPPLLDERSIVQGVLRAAQFPMLYQGRIGSLIPNACKLVEELMELGNEEERWKVIEGVWVWVEKLRYSASRCRGYLHARSLGEGGEYLSYVWFLLSFMGMETLADRHQRSEPPREEAAVAGESTSQSHGRATANQYAVVWE</sequence>
<feature type="domain" description="DUF4220" evidence="2">
    <location>
        <begin position="10"/>
        <end position="116"/>
    </location>
</feature>
<protein>
    <recommendedName>
        <fullName evidence="2">DUF4220 domain-containing protein</fullName>
    </recommendedName>
</protein>
<feature type="compositionally biased region" description="Polar residues" evidence="1">
    <location>
        <begin position="408"/>
        <end position="419"/>
    </location>
</feature>
<organism evidence="3">
    <name type="scientific">Aegilops tauschii</name>
    <name type="common">Tausch's goatgrass</name>
    <name type="synonym">Aegilops squarrosa</name>
    <dbReference type="NCBI Taxonomy" id="37682"/>
    <lineage>
        <taxon>Eukaryota</taxon>
        <taxon>Viridiplantae</taxon>
        <taxon>Streptophyta</taxon>
        <taxon>Embryophyta</taxon>
        <taxon>Tracheophyta</taxon>
        <taxon>Spermatophyta</taxon>
        <taxon>Magnoliopsida</taxon>
        <taxon>Liliopsida</taxon>
        <taxon>Poales</taxon>
        <taxon>Poaceae</taxon>
        <taxon>BOP clade</taxon>
        <taxon>Pooideae</taxon>
        <taxon>Triticodae</taxon>
        <taxon>Triticeae</taxon>
        <taxon>Triticinae</taxon>
        <taxon>Aegilops</taxon>
    </lineage>
</organism>
<name>N1R006_AEGTA</name>
<feature type="region of interest" description="Disordered" evidence="1">
    <location>
        <begin position="392"/>
        <end position="419"/>
    </location>
</feature>
<evidence type="ECO:0000313" key="3">
    <source>
        <dbReference type="EnsemblPlants" id="EMT18408"/>
    </source>
</evidence>